<dbReference type="SUPFAM" id="SSF50249">
    <property type="entry name" value="Nucleic acid-binding proteins"/>
    <property type="match status" value="1"/>
</dbReference>
<dbReference type="GO" id="GO:1990077">
    <property type="term" value="C:primosome complex"/>
    <property type="evidence" value="ECO:0007669"/>
    <property type="project" value="UniProtKB-KW"/>
</dbReference>
<dbReference type="OrthoDB" id="9180733at2"/>
<dbReference type="STRING" id="134287.A35E_00128"/>
<evidence type="ECO:0000256" key="1">
    <source>
        <dbReference type="ARBA" id="ARBA00022515"/>
    </source>
</evidence>
<keyword evidence="2" id="KW-0235">DNA replication</keyword>
<proteinExistence type="predicted"/>
<dbReference type="KEGG" id="sehc:A35E_00128"/>
<dbReference type="EMBL" id="CP003547">
    <property type="protein sequence ID" value="AFP85444.1"/>
    <property type="molecule type" value="Genomic_DNA"/>
</dbReference>
<reference evidence="5 6" key="1">
    <citation type="journal article" date="2012" name="Mol. Biol. Evol.">
        <title>Genome reduction and co-evolution between the primary and secondary bacterial symbionts of psyllids.</title>
        <authorList>
            <person name="Sloan D.B."/>
            <person name="Moran N.A."/>
        </authorList>
    </citation>
    <scope>NUCLEOTIDE SEQUENCE [LARGE SCALE GENOMIC DNA]</scope>
    <source>
        <strain evidence="5">Hcub_S</strain>
    </source>
</reference>
<sequence length="106" mass="11938">MMKENCLTLSGIVYKQPIIKVSPSGIFHYHFILDHCSIQREAGFYRKAWCRLSVIISGKESLKITSNIINKAKITVRGFISCHQGRNGLNKIVLHAKTVDSIYSGD</sequence>
<dbReference type="PROSITE" id="PS50935">
    <property type="entry name" value="SSB"/>
    <property type="match status" value="1"/>
</dbReference>
<dbReference type="RefSeq" id="WP_014888741.1">
    <property type="nucleotide sequence ID" value="NC_018420.1"/>
</dbReference>
<dbReference type="GO" id="GO:0006269">
    <property type="term" value="P:DNA replication, synthesis of primer"/>
    <property type="evidence" value="ECO:0007669"/>
    <property type="project" value="UniProtKB-KW"/>
</dbReference>
<name>J3Z561_9ENTR</name>
<keyword evidence="3 4" id="KW-0238">DNA-binding</keyword>
<dbReference type="InterPro" id="IPR023646">
    <property type="entry name" value="Prisomal_replication_PriB"/>
</dbReference>
<accession>J3Z561</accession>
<dbReference type="Proteomes" id="UP000003937">
    <property type="component" value="Chromosome"/>
</dbReference>
<dbReference type="AlphaFoldDB" id="J3Z561"/>
<dbReference type="PIRSF" id="PIRSF003135">
    <property type="entry name" value="Primosomal_n"/>
    <property type="match status" value="1"/>
</dbReference>
<organism evidence="5 6">
    <name type="scientific">secondary endosymbiont of Heteropsylla cubana</name>
    <dbReference type="NCBI Taxonomy" id="134287"/>
    <lineage>
        <taxon>Bacteria</taxon>
        <taxon>Pseudomonadati</taxon>
        <taxon>Pseudomonadota</taxon>
        <taxon>Gammaproteobacteria</taxon>
        <taxon>Enterobacterales</taxon>
        <taxon>Enterobacteriaceae</taxon>
        <taxon>aphid secondary symbionts</taxon>
    </lineage>
</organism>
<dbReference type="HOGENOM" id="CLU_166075_0_0_6"/>
<evidence type="ECO:0000256" key="3">
    <source>
        <dbReference type="ARBA" id="ARBA00023125"/>
    </source>
</evidence>
<keyword evidence="6" id="KW-1185">Reference proteome</keyword>
<dbReference type="GO" id="GO:0003697">
    <property type="term" value="F:single-stranded DNA binding"/>
    <property type="evidence" value="ECO:0007669"/>
    <property type="project" value="InterPro"/>
</dbReference>
<dbReference type="Gene3D" id="2.40.50.140">
    <property type="entry name" value="Nucleic acid-binding proteins"/>
    <property type="match status" value="1"/>
</dbReference>
<dbReference type="InterPro" id="IPR000424">
    <property type="entry name" value="Primosome_PriB/ssb"/>
</dbReference>
<dbReference type="InterPro" id="IPR012340">
    <property type="entry name" value="NA-bd_OB-fold"/>
</dbReference>
<dbReference type="Pfam" id="PF22657">
    <property type="entry name" value="SSB_1"/>
    <property type="match status" value="1"/>
</dbReference>
<evidence type="ECO:0000313" key="6">
    <source>
        <dbReference type="Proteomes" id="UP000003937"/>
    </source>
</evidence>
<keyword evidence="1" id="KW-0639">Primosome</keyword>
<evidence type="ECO:0000256" key="4">
    <source>
        <dbReference type="PROSITE-ProRule" id="PRU00252"/>
    </source>
</evidence>
<evidence type="ECO:0000256" key="2">
    <source>
        <dbReference type="ARBA" id="ARBA00022705"/>
    </source>
</evidence>
<dbReference type="NCBIfam" id="TIGR04418">
    <property type="entry name" value="PriB_gamma"/>
    <property type="match status" value="1"/>
</dbReference>
<protein>
    <submittedName>
        <fullName evidence="5">Primosomal replication protein N</fullName>
    </submittedName>
</protein>
<gene>
    <name evidence="5" type="ORF">A35E_00128</name>
</gene>
<evidence type="ECO:0000313" key="5">
    <source>
        <dbReference type="EMBL" id="AFP85444.1"/>
    </source>
</evidence>
<dbReference type="PATRIC" id="fig|134287.3.peg.120"/>